<name>A0A0S4JPR2_BODSA</name>
<feature type="region of interest" description="Disordered" evidence="1">
    <location>
        <begin position="157"/>
        <end position="192"/>
    </location>
</feature>
<proteinExistence type="predicted"/>
<dbReference type="Proteomes" id="UP000051952">
    <property type="component" value="Unassembled WGS sequence"/>
</dbReference>
<sequence>SAHRRGPQGGRSRHQTPRPLPFLRKPWTRVSPSLLSRPRFAWRRRCRREAGHSASSAPKPPKRVATRMRQFLCHSSRGVLAPSRRLPEQKPFGTPRAVRVRRFSWTSMGRALSPAKKSAGRFGSSEPNSLESSKITSAAFGACGFASAILLREKLPQPPFVVGEKKRKEITKNKRGKKGSQQIPRQHGTLPG</sequence>
<evidence type="ECO:0000256" key="1">
    <source>
        <dbReference type="SAM" id="MobiDB-lite"/>
    </source>
</evidence>
<dbReference type="AlphaFoldDB" id="A0A0S4JPR2"/>
<feature type="region of interest" description="Disordered" evidence="1">
    <location>
        <begin position="1"/>
        <end position="28"/>
    </location>
</feature>
<protein>
    <submittedName>
        <fullName evidence="2">Uncharacterized protein</fullName>
    </submittedName>
</protein>
<evidence type="ECO:0000313" key="2">
    <source>
        <dbReference type="EMBL" id="CUG91945.1"/>
    </source>
</evidence>
<keyword evidence="3" id="KW-1185">Reference proteome</keyword>
<gene>
    <name evidence="2" type="ORF">BSAL_34900</name>
</gene>
<organism evidence="2 3">
    <name type="scientific">Bodo saltans</name>
    <name type="common">Flagellated protozoan</name>
    <dbReference type="NCBI Taxonomy" id="75058"/>
    <lineage>
        <taxon>Eukaryota</taxon>
        <taxon>Discoba</taxon>
        <taxon>Euglenozoa</taxon>
        <taxon>Kinetoplastea</taxon>
        <taxon>Metakinetoplastina</taxon>
        <taxon>Eubodonida</taxon>
        <taxon>Bodonidae</taxon>
        <taxon>Bodo</taxon>
    </lineage>
</organism>
<feature type="compositionally biased region" description="Basic residues" evidence="1">
    <location>
        <begin position="1"/>
        <end position="16"/>
    </location>
</feature>
<dbReference type="EMBL" id="CYKH01001984">
    <property type="protein sequence ID" value="CUG91945.1"/>
    <property type="molecule type" value="Genomic_DNA"/>
</dbReference>
<feature type="non-terminal residue" evidence="2">
    <location>
        <position position="1"/>
    </location>
</feature>
<feature type="compositionally biased region" description="Basic and acidic residues" evidence="1">
    <location>
        <begin position="163"/>
        <end position="172"/>
    </location>
</feature>
<evidence type="ECO:0000313" key="3">
    <source>
        <dbReference type="Proteomes" id="UP000051952"/>
    </source>
</evidence>
<dbReference type="VEuPathDB" id="TriTrypDB:BSAL_34900"/>
<accession>A0A0S4JPR2</accession>
<reference evidence="3" key="1">
    <citation type="submission" date="2015-09" db="EMBL/GenBank/DDBJ databases">
        <authorList>
            <consortium name="Pathogen Informatics"/>
        </authorList>
    </citation>
    <scope>NUCLEOTIDE SEQUENCE [LARGE SCALE GENOMIC DNA]</scope>
    <source>
        <strain evidence="3">Lake Konstanz</strain>
    </source>
</reference>